<keyword evidence="2" id="KW-1133">Transmembrane helix</keyword>
<evidence type="ECO:0000256" key="1">
    <source>
        <dbReference type="SAM" id="MobiDB-lite"/>
    </source>
</evidence>
<reference evidence="3 4" key="1">
    <citation type="journal article" date="2014" name="Int. J. Syst. Evol. Microbiol.">
        <title>Complete genome sequence of Corynebacterium casei LMG S-19264T (=DSM 44701T), isolated from a smear-ripened cheese.</title>
        <authorList>
            <consortium name="US DOE Joint Genome Institute (JGI-PGF)"/>
            <person name="Walter F."/>
            <person name="Albersmeier A."/>
            <person name="Kalinowski J."/>
            <person name="Ruckert C."/>
        </authorList>
    </citation>
    <scope>NUCLEOTIDE SEQUENCE [LARGE SCALE GENOMIC DNA]</scope>
    <source>
        <strain evidence="3 4">CGMCC 1.15358</strain>
    </source>
</reference>
<proteinExistence type="predicted"/>
<dbReference type="InterPro" id="IPR015315">
    <property type="entry name" value="DUF1963"/>
</dbReference>
<feature type="compositionally biased region" description="Low complexity" evidence="1">
    <location>
        <begin position="355"/>
        <end position="374"/>
    </location>
</feature>
<keyword evidence="2" id="KW-0812">Transmembrane</keyword>
<dbReference type="OrthoDB" id="8135222at2"/>
<evidence type="ECO:0000256" key="2">
    <source>
        <dbReference type="SAM" id="Phobius"/>
    </source>
</evidence>
<feature type="transmembrane region" description="Helical" evidence="2">
    <location>
        <begin position="32"/>
        <end position="50"/>
    </location>
</feature>
<dbReference type="EMBL" id="BMIO01000001">
    <property type="protein sequence ID" value="GGD30189.1"/>
    <property type="molecule type" value="Genomic_DNA"/>
</dbReference>
<dbReference type="Proteomes" id="UP000598997">
    <property type="component" value="Unassembled WGS sequence"/>
</dbReference>
<comment type="caution">
    <text evidence="3">The sequence shown here is derived from an EMBL/GenBank/DDBJ whole genome shotgun (WGS) entry which is preliminary data.</text>
</comment>
<feature type="region of interest" description="Disordered" evidence="1">
    <location>
        <begin position="215"/>
        <end position="241"/>
    </location>
</feature>
<evidence type="ECO:0008006" key="5">
    <source>
        <dbReference type="Google" id="ProtNLM"/>
    </source>
</evidence>
<dbReference type="InterPro" id="IPR035948">
    <property type="entry name" value="YwqG-like_sf"/>
</dbReference>
<dbReference type="RefSeq" id="WP_066766005.1">
    <property type="nucleotide sequence ID" value="NZ_LYWY01000039.1"/>
</dbReference>
<dbReference type="Pfam" id="PF09234">
    <property type="entry name" value="DUF1963"/>
    <property type="match status" value="2"/>
</dbReference>
<keyword evidence="2" id="KW-0472">Membrane</keyword>
<gene>
    <name evidence="3" type="ORF">GCM10010989_00290</name>
</gene>
<evidence type="ECO:0000313" key="4">
    <source>
        <dbReference type="Proteomes" id="UP000598997"/>
    </source>
</evidence>
<organism evidence="3 4">
    <name type="scientific">Croceicoccus pelagius</name>
    <dbReference type="NCBI Taxonomy" id="1703341"/>
    <lineage>
        <taxon>Bacteria</taxon>
        <taxon>Pseudomonadati</taxon>
        <taxon>Pseudomonadota</taxon>
        <taxon>Alphaproteobacteria</taxon>
        <taxon>Sphingomonadales</taxon>
        <taxon>Erythrobacteraceae</taxon>
        <taxon>Croceicoccus</taxon>
    </lineage>
</organism>
<feature type="region of interest" description="Disordered" evidence="1">
    <location>
        <begin position="353"/>
        <end position="374"/>
    </location>
</feature>
<sequence length="753" mass="81981">MKQAGSVRIILIATIVAGSIVALKTILPQIPLSTTILASFIGFALIFLLYRSEQQRRREGADSTLQTANATVRDLNPASIRARLENRPLPQVSPPPMARDMQGAMEPPAYAPPVPQPAYSTRPPEPPVLELVGEFAVEEEPVAEAEPPVLELSPFDEVTEDDDGEVLDLNDYGEAEPVAFVEDTQQEKPVAFVSGVEADEGEDEVLDLTDFSEPEAEVVEHVSPNQKPDYFTSGEEPEDGILDLSNFEEPAEETVDRVAEEPAEEVLDLASFEAPVRTPVKPEYPANEPLDFSNDDEDPAPESLESPEPAAIEEPASHGLDCSNFEDFEDFERFAATGPAKPMSLVPREEEVAEEAANAAPAAKPTPETAPASSPIEAARGHAIVFREALPPAGPSGLSFYGGSPVAPPDFAWPRAMTEAGDIPLTFVMQWDCAKLAVTDPTDLLPRDGALYLFMDLDWSRPMAYRFIHVAGNGDGWSAVATPEDLAPAYGSQAIWAWPICAGEDHDARGIIPRRLPHWPFEPVGMNLGLNDTKFWQSDDATHTSLSRLDLSPAPAPLPREFARPYPAFPHDWSAVRIVCAWLLGQLRQPGQPAELTRWLDETRMLYAVASREEPFDSIPQLSANEMWGWMEQVREPLEPVFQSLVSAAVNTTIGAKGKAMDAIPAERIAAEAGVHRLSANPQAPVPNRIFGTPSYVQGEVGQFVEDEVLLLEIGGNETLGHFFGTGVLQFTIAPDDLAARNFDRVRMTVAAA</sequence>
<dbReference type="AlphaFoldDB" id="A0A916Y490"/>
<keyword evidence="4" id="KW-1185">Reference proteome</keyword>
<dbReference type="SUPFAM" id="SSF103032">
    <property type="entry name" value="Hypothetical protein YwqG"/>
    <property type="match status" value="2"/>
</dbReference>
<name>A0A916Y490_9SPHN</name>
<protein>
    <recommendedName>
        <fullName evidence="5">DUF1963 domain-containing protein</fullName>
    </recommendedName>
</protein>
<dbReference type="Gene3D" id="2.30.320.10">
    <property type="entry name" value="YwqG-like"/>
    <property type="match status" value="2"/>
</dbReference>
<feature type="transmembrane region" description="Helical" evidence="2">
    <location>
        <begin position="7"/>
        <end position="26"/>
    </location>
</feature>
<feature type="region of interest" description="Disordered" evidence="1">
    <location>
        <begin position="60"/>
        <end position="95"/>
    </location>
</feature>
<feature type="region of interest" description="Disordered" evidence="1">
    <location>
        <begin position="277"/>
        <end position="307"/>
    </location>
</feature>
<evidence type="ECO:0000313" key="3">
    <source>
        <dbReference type="EMBL" id="GGD30189.1"/>
    </source>
</evidence>
<accession>A0A916Y490</accession>